<keyword evidence="4 6" id="KW-0786">Thiamine pyrophosphate</keyword>
<evidence type="ECO:0000256" key="6">
    <source>
        <dbReference type="HAMAP-Rule" id="MF_01659"/>
    </source>
</evidence>
<accession>A0A9D9NKG3</accession>
<gene>
    <name evidence="6 8" type="primary">menD</name>
    <name evidence="8" type="ORF">IAB88_07205</name>
</gene>
<comment type="function">
    <text evidence="6">Catalyzes the thiamine diphosphate-dependent decarboxylation of 2-oxoglutarate and the subsequent addition of the resulting succinic semialdehyde-thiamine pyrophosphate anion to isochorismate to yield 2-succinyl-5-enolpyruvyl-6-hydroxy-3-cyclohexene-1-carboxylate (SEPHCHC).</text>
</comment>
<dbReference type="GO" id="GO:0030976">
    <property type="term" value="F:thiamine pyrophosphate binding"/>
    <property type="evidence" value="ECO:0007669"/>
    <property type="project" value="UniProtKB-UniRule"/>
</dbReference>
<dbReference type="Pfam" id="PF02776">
    <property type="entry name" value="TPP_enzyme_N"/>
    <property type="match status" value="1"/>
</dbReference>
<keyword evidence="1 6" id="KW-0808">Transferase</keyword>
<dbReference type="PANTHER" id="PTHR42916:SF1">
    <property type="entry name" value="PROTEIN PHYLLO, CHLOROPLASTIC"/>
    <property type="match status" value="1"/>
</dbReference>
<reference evidence="8" key="1">
    <citation type="submission" date="2020-10" db="EMBL/GenBank/DDBJ databases">
        <authorList>
            <person name="Gilroy R."/>
        </authorList>
    </citation>
    <scope>NUCLEOTIDE SEQUENCE</scope>
    <source>
        <strain evidence="8">6919</strain>
    </source>
</reference>
<comment type="caution">
    <text evidence="8">The sequence shown here is derived from an EMBL/GenBank/DDBJ whole genome shotgun (WGS) entry which is preliminary data.</text>
</comment>
<dbReference type="AlphaFoldDB" id="A0A9D9NKG3"/>
<feature type="domain" description="Thiamine pyrophosphate enzyme N-terminal TPP-binding" evidence="7">
    <location>
        <begin position="9"/>
        <end position="121"/>
    </location>
</feature>
<dbReference type="GO" id="GO:0009234">
    <property type="term" value="P:menaquinone biosynthetic process"/>
    <property type="evidence" value="ECO:0007669"/>
    <property type="project" value="UniProtKB-UniRule"/>
</dbReference>
<comment type="catalytic activity">
    <reaction evidence="6">
        <text>isochorismate + 2-oxoglutarate + H(+) = 5-enolpyruvoyl-6-hydroxy-2-succinyl-cyclohex-3-ene-1-carboxylate + CO2</text>
        <dbReference type="Rhea" id="RHEA:25593"/>
        <dbReference type="ChEBI" id="CHEBI:15378"/>
        <dbReference type="ChEBI" id="CHEBI:16526"/>
        <dbReference type="ChEBI" id="CHEBI:16810"/>
        <dbReference type="ChEBI" id="CHEBI:29780"/>
        <dbReference type="ChEBI" id="CHEBI:58818"/>
        <dbReference type="EC" id="2.2.1.9"/>
    </reaction>
</comment>
<dbReference type="HAMAP" id="MF_01659">
    <property type="entry name" value="MenD"/>
    <property type="match status" value="1"/>
</dbReference>
<dbReference type="GO" id="GO:0070204">
    <property type="term" value="F:2-succinyl-5-enolpyruvyl-6-hydroxy-3-cyclohexene-1-carboxylic-acid synthase activity"/>
    <property type="evidence" value="ECO:0007669"/>
    <property type="project" value="UniProtKB-UniRule"/>
</dbReference>
<comment type="pathway">
    <text evidence="6">Quinol/quinone metabolism; 1,4-dihydroxy-2-naphthoate biosynthesis; 1,4-dihydroxy-2-naphthoate from chorismate: step 2/7.</text>
</comment>
<dbReference type="Gene3D" id="3.40.50.970">
    <property type="match status" value="2"/>
</dbReference>
<protein>
    <recommendedName>
        <fullName evidence="6">2-succinyl-5-enolpyruvyl-6-hydroxy-3-cyclohexene-1-carboxylate synthase</fullName>
        <shortName evidence="6">SEPHCHC synthase</shortName>
        <ecNumber evidence="6">2.2.1.9</ecNumber>
    </recommendedName>
    <alternativeName>
        <fullName evidence="6">Menaquinone biosynthesis protein MenD</fullName>
    </alternativeName>
</protein>
<dbReference type="GO" id="GO:0030145">
    <property type="term" value="F:manganese ion binding"/>
    <property type="evidence" value="ECO:0007669"/>
    <property type="project" value="UniProtKB-UniRule"/>
</dbReference>
<keyword evidence="5 6" id="KW-0464">Manganese</keyword>
<comment type="similarity">
    <text evidence="6">Belongs to the TPP enzyme family. MenD subfamily.</text>
</comment>
<dbReference type="EMBL" id="JADIMC010000081">
    <property type="protein sequence ID" value="MBO8476765.1"/>
    <property type="molecule type" value="Genomic_DNA"/>
</dbReference>
<evidence type="ECO:0000256" key="5">
    <source>
        <dbReference type="ARBA" id="ARBA00023211"/>
    </source>
</evidence>
<keyword evidence="2 6" id="KW-0479">Metal-binding</keyword>
<evidence type="ECO:0000313" key="8">
    <source>
        <dbReference type="EMBL" id="MBO8476765.1"/>
    </source>
</evidence>
<evidence type="ECO:0000259" key="7">
    <source>
        <dbReference type="Pfam" id="PF02776"/>
    </source>
</evidence>
<evidence type="ECO:0000256" key="2">
    <source>
        <dbReference type="ARBA" id="ARBA00022723"/>
    </source>
</evidence>
<name>A0A9D9NKG3_9BACT</name>
<keyword evidence="3 6" id="KW-0460">Magnesium</keyword>
<dbReference type="PANTHER" id="PTHR42916">
    <property type="entry name" value="2-SUCCINYL-5-ENOLPYRUVYL-6-HYDROXY-3-CYCLOHEXENE-1-CARBOXYLATE SYNTHASE"/>
    <property type="match status" value="1"/>
</dbReference>
<sequence length="564" mass="62491">METTDKEVCNILADVVIAHGVRRAVLSPGSRNAPLLVALARCEEIDKYVIVDERSAAFVALGMAQQLGEPVMLVCTSGTAVLNYAPAIAEAYYQKLPLIVVSADRPKEWIDQDDSQTIRQFEVLSQFVKKSYDIPARCNDDIARWYANRIVNDAMIEAMSGRKAPVHINVQLDEPLAGLSEYEGSQRVIEMIAPSQSVSGCDMEKLLDEAAGKDILVIAGFGEKDADLEYGLDKLASMPNVVVMTETIANLHSSRFIKAIDRTLLAMERGDEAGYKPDLLITVGGSIVSRIVKTFLRKNRADIQWYVGVAETTVDCMQTLTRRIQVEPGTFFRQFAELYSKRAVAGSAYARKWNKLNERGIIRHNRYLDAAGWSDMKAFSLIVPSLPERCRVQLSNGTTIRYVQLFGDQLNHDSFCNRGVSGIDGSTSTSLGASLVYDGATVLITGDMSFSYDLSGLASQYNSPRLKIIVMCNGGGGIFRFIKSTSELPELESYFEVGRDIPVDRYAAAFGFKYFEVCSEDDLCAVLPVFWGYEDSAAILAVRTDNVASAETLRNYFRREKIKE</sequence>
<dbReference type="Proteomes" id="UP000823598">
    <property type="component" value="Unassembled WGS sequence"/>
</dbReference>
<comment type="cofactor">
    <cofactor evidence="6">
        <name>Mg(2+)</name>
        <dbReference type="ChEBI" id="CHEBI:18420"/>
    </cofactor>
    <cofactor evidence="6">
        <name>Mn(2+)</name>
        <dbReference type="ChEBI" id="CHEBI:29035"/>
    </cofactor>
</comment>
<dbReference type="Gene3D" id="3.40.50.1220">
    <property type="entry name" value="TPP-binding domain"/>
    <property type="match status" value="1"/>
</dbReference>
<dbReference type="EC" id="2.2.1.9" evidence="6"/>
<dbReference type="InterPro" id="IPR004433">
    <property type="entry name" value="MenaQ_synth_MenD"/>
</dbReference>
<dbReference type="InterPro" id="IPR029061">
    <property type="entry name" value="THDP-binding"/>
</dbReference>
<evidence type="ECO:0000256" key="4">
    <source>
        <dbReference type="ARBA" id="ARBA00023052"/>
    </source>
</evidence>
<evidence type="ECO:0000256" key="1">
    <source>
        <dbReference type="ARBA" id="ARBA00022679"/>
    </source>
</evidence>
<keyword evidence="6" id="KW-0474">Menaquinone biosynthesis</keyword>
<proteinExistence type="inferred from homology"/>
<dbReference type="InterPro" id="IPR012001">
    <property type="entry name" value="Thiamin_PyroP_enz_TPP-bd_dom"/>
</dbReference>
<dbReference type="CDD" id="cd07037">
    <property type="entry name" value="TPP_PYR_MenD"/>
    <property type="match status" value="1"/>
</dbReference>
<dbReference type="NCBIfam" id="TIGR00173">
    <property type="entry name" value="menD"/>
    <property type="match status" value="1"/>
</dbReference>
<comment type="subunit">
    <text evidence="6">Homodimer.</text>
</comment>
<dbReference type="SUPFAM" id="SSF52518">
    <property type="entry name" value="Thiamin diphosphate-binding fold (THDP-binding)"/>
    <property type="match status" value="2"/>
</dbReference>
<dbReference type="PIRSF" id="PIRSF004983">
    <property type="entry name" value="MenD"/>
    <property type="match status" value="1"/>
</dbReference>
<organism evidence="8 9">
    <name type="scientific">Candidatus Limisoma faecipullorum</name>
    <dbReference type="NCBI Taxonomy" id="2840854"/>
    <lineage>
        <taxon>Bacteria</taxon>
        <taxon>Pseudomonadati</taxon>
        <taxon>Bacteroidota</taxon>
        <taxon>Bacteroidia</taxon>
        <taxon>Bacteroidales</taxon>
        <taxon>Candidatus Limisoma</taxon>
    </lineage>
</organism>
<reference evidence="8" key="2">
    <citation type="journal article" date="2021" name="PeerJ">
        <title>Extensive microbial diversity within the chicken gut microbiome revealed by metagenomics and culture.</title>
        <authorList>
            <person name="Gilroy R."/>
            <person name="Ravi A."/>
            <person name="Getino M."/>
            <person name="Pursley I."/>
            <person name="Horton D.L."/>
            <person name="Alikhan N.F."/>
            <person name="Baker D."/>
            <person name="Gharbi K."/>
            <person name="Hall N."/>
            <person name="Watson M."/>
            <person name="Adriaenssens E.M."/>
            <person name="Foster-Nyarko E."/>
            <person name="Jarju S."/>
            <person name="Secka A."/>
            <person name="Antonio M."/>
            <person name="Oren A."/>
            <person name="Chaudhuri R.R."/>
            <person name="La Ragione R."/>
            <person name="Hildebrand F."/>
            <person name="Pallen M.J."/>
        </authorList>
    </citation>
    <scope>NUCLEOTIDE SEQUENCE</scope>
    <source>
        <strain evidence="8">6919</strain>
    </source>
</reference>
<evidence type="ECO:0000256" key="3">
    <source>
        <dbReference type="ARBA" id="ARBA00022842"/>
    </source>
</evidence>
<dbReference type="GO" id="GO:0000287">
    <property type="term" value="F:magnesium ion binding"/>
    <property type="evidence" value="ECO:0007669"/>
    <property type="project" value="UniProtKB-UniRule"/>
</dbReference>
<comment type="pathway">
    <text evidence="6">Quinol/quinone metabolism; menaquinone biosynthesis.</text>
</comment>
<comment type="cofactor">
    <cofactor evidence="6">
        <name>thiamine diphosphate</name>
        <dbReference type="ChEBI" id="CHEBI:58937"/>
    </cofactor>
    <text evidence="6">Binds 1 thiamine pyrophosphate per subunit.</text>
</comment>
<evidence type="ECO:0000313" key="9">
    <source>
        <dbReference type="Proteomes" id="UP000823598"/>
    </source>
</evidence>